<accession>A0A4Y3IJ92</accession>
<protein>
    <recommendedName>
        <fullName evidence="4">Conjugal transfer protein</fullName>
    </recommendedName>
</protein>
<dbReference type="RefSeq" id="WP_167495320.1">
    <property type="nucleotide sequence ID" value="NZ_BJLH01000001.1"/>
</dbReference>
<feature type="chain" id="PRO_5021353101" description="Conjugal transfer protein" evidence="1">
    <location>
        <begin position="21"/>
        <end position="55"/>
    </location>
</feature>
<evidence type="ECO:0000313" key="2">
    <source>
        <dbReference type="EMBL" id="GEA59072.1"/>
    </source>
</evidence>
<sequence length="55" mass="6132">MKTVILSAVLSLSFVSNSFAGTTPWLPCYVNGEYIGNIMITECRKQSGKLYKNEK</sequence>
<evidence type="ECO:0000313" key="3">
    <source>
        <dbReference type="Proteomes" id="UP000318242"/>
    </source>
</evidence>
<gene>
    <name evidence="2" type="ORF">VCO01S_02650</name>
</gene>
<organism evidence="2 3">
    <name type="scientific">Vibrio comitans NBRC 102076</name>
    <dbReference type="NCBI Taxonomy" id="1219078"/>
    <lineage>
        <taxon>Bacteria</taxon>
        <taxon>Pseudomonadati</taxon>
        <taxon>Pseudomonadota</taxon>
        <taxon>Gammaproteobacteria</taxon>
        <taxon>Vibrionales</taxon>
        <taxon>Vibrionaceae</taxon>
        <taxon>Vibrio</taxon>
    </lineage>
</organism>
<comment type="caution">
    <text evidence="2">The sequence shown here is derived from an EMBL/GenBank/DDBJ whole genome shotgun (WGS) entry which is preliminary data.</text>
</comment>
<dbReference type="AlphaFoldDB" id="A0A4Y3IJ92"/>
<evidence type="ECO:0008006" key="4">
    <source>
        <dbReference type="Google" id="ProtNLM"/>
    </source>
</evidence>
<keyword evidence="3" id="KW-1185">Reference proteome</keyword>
<feature type="signal peptide" evidence="1">
    <location>
        <begin position="1"/>
        <end position="20"/>
    </location>
</feature>
<keyword evidence="1" id="KW-0732">Signal</keyword>
<name>A0A4Y3IJ92_9VIBR</name>
<proteinExistence type="predicted"/>
<dbReference type="Proteomes" id="UP000318242">
    <property type="component" value="Unassembled WGS sequence"/>
</dbReference>
<dbReference type="EMBL" id="BJLH01000001">
    <property type="protein sequence ID" value="GEA59072.1"/>
    <property type="molecule type" value="Genomic_DNA"/>
</dbReference>
<reference evidence="2 3" key="1">
    <citation type="submission" date="2019-06" db="EMBL/GenBank/DDBJ databases">
        <title>Whole genome shotgun sequence of Vibrio comitans NBRC 102076.</title>
        <authorList>
            <person name="Hosoyama A."/>
            <person name="Uohara A."/>
            <person name="Ohji S."/>
            <person name="Ichikawa N."/>
        </authorList>
    </citation>
    <scope>NUCLEOTIDE SEQUENCE [LARGE SCALE GENOMIC DNA]</scope>
    <source>
        <strain evidence="2 3">NBRC 102076</strain>
    </source>
</reference>
<evidence type="ECO:0000256" key="1">
    <source>
        <dbReference type="SAM" id="SignalP"/>
    </source>
</evidence>